<comment type="caution">
    <text evidence="5">The sequence shown here is derived from an EMBL/GenBank/DDBJ whole genome shotgun (WGS) entry which is preliminary data.</text>
</comment>
<sequence>MIKRLIIPVLFSATAIHLPVQANTIRIIGPSSEDQPAAQTTVSQPVSSQAARSVHRYGPTTNQETLWSIASRYRPNDQVSIYQVIGAFYSQNPQAFENGNLHRLIPGSILAVPTHQQMRQENTDRVKQRLETDKRTAQRTSTPSPAQTSSVQTTSVQTRSAQTPQVQTTTAQPKPQPKPTPKSAQQSNPAPKVVATPIAPQPAVTEATTPQSSSAVDTQEAQQTAAQALIPSKPTALQAQLQASDEQVAKLMESNHLLRVRLAEMQHEVAAMKEQITQDEALRSEIKGFIEQQRHQVQNVQPATPEPNWFDRMIDNPWALAAMGLIPGGLIAALLAYFLLGRRKEEEQDESSSNNTPDASDPVMAPPLAAIEDEKPVADPEEEHDPINDLFGDDSLFDDPEDSLFAAEDKAAKSVEDSFNNDNDLDFESSLAASSISVKGDDEAIGLQDMERALDELDQKADSSSDEALAAMWEQSLRSDDDDEDSFDLSLDTDDNSDELLNQSMLDDLLEDADSVAEQNSATLRADKDDVINQDDLDALFAGFSSDADLADTSLANIDTESKAAQEDAIFTLAEEEKQQSAIDQALADAELLTATAQDDIDDLLDANSVSLLDELVEDEDDGLSADIELEEDSTALLDELIDNEDPLDVPDIELDENSTALLDELIDGPVPELDIDDEEAWLDQELAALADSQSDDWAHENSAAELNATESELLFEPELEPEAKKSDGFAPESDTAEPVAIESVAVEPEADDIKEETQAVTGADEDGADQGIADDEAVYAESVDAKDAVRQKDADVQDVDSEGLAHKGLDIQGLDLDGLAAQETATNDVDSNALPDEQLSSSLPQSDLSQSHMSQPHTVETKAFEQDLADIEALLDSSVASETAGADVETLGQTVDQLLESLDEQEAMDIAERAADEPVLTGDDYDAFPIFDEETALADVEQQALASDEPGRKSEAPAAFGTTEPLNLDDLPEFDEEAAWNDPEAETELLATPDISDEEEQAVLDNIVRQLQQAAEAVEPAAHQQPQPEIAKEVTADVTEEATAAIVGSEAAEKLSERLEESYSIHGRQDIEFETLDPASLPEFGEDDALQASFDEQHELEQFELESGLRDITQTATELSHDTVMRDPGAEEAMAVSGKAQTASAMPPLDEELVDTAGLDMDALLFDPLAEAHNVAQPAAMMSEKADASSAQEHQPAPDSGMRAESQPDVSLADVAQPDTHITLPEASEAELEREQLFADFAADTTVDNVEPDWNEEDQAIWTASNPDPELESEDWGVQPPMDDQDVAAFDETTLLDDDEASLLISESEALAASWGESEADSELVSEPSDSAGQEPESQSAANGVNTVSENDAASFNRQGYISIDELMKDLDIAESEADLDDAPLNLEVGLDEFPDVLANVGDYDVDSGGEYASKLDLAKAYLEMNDQEGAMGLLEEIAVRADSALQQEAKALLARISA</sequence>
<feature type="coiled-coil region" evidence="1">
    <location>
        <begin position="255"/>
        <end position="282"/>
    </location>
</feature>
<keyword evidence="3" id="KW-0812">Transmembrane</keyword>
<feature type="compositionally biased region" description="Basic and acidic residues" evidence="2">
    <location>
        <begin position="784"/>
        <end position="796"/>
    </location>
</feature>
<feature type="chain" id="PRO_5005252213" description="LysM domain-containing protein" evidence="4">
    <location>
        <begin position="23"/>
        <end position="1460"/>
    </location>
</feature>
<organism evidence="5 6">
    <name type="scientific">Photobacterium ganghwense</name>
    <dbReference type="NCBI Taxonomy" id="320778"/>
    <lineage>
        <taxon>Bacteria</taxon>
        <taxon>Pseudomonadati</taxon>
        <taxon>Pseudomonadota</taxon>
        <taxon>Gammaproteobacteria</taxon>
        <taxon>Vibrionales</taxon>
        <taxon>Vibrionaceae</taxon>
        <taxon>Photobacterium</taxon>
    </lineage>
</organism>
<keyword evidence="1" id="KW-0175">Coiled coil</keyword>
<feature type="signal peptide" evidence="4">
    <location>
        <begin position="1"/>
        <end position="22"/>
    </location>
</feature>
<dbReference type="InterPro" id="IPR020011">
    <property type="entry name" value="FimV_C"/>
</dbReference>
<feature type="compositionally biased region" description="Basic and acidic residues" evidence="2">
    <location>
        <begin position="407"/>
        <end position="416"/>
    </location>
</feature>
<name>A0A0J1GZM4_9GAMM</name>
<evidence type="ECO:0000313" key="5">
    <source>
        <dbReference type="EMBL" id="KLV04944.1"/>
    </source>
</evidence>
<feature type="region of interest" description="Disordered" evidence="2">
    <location>
        <begin position="376"/>
        <end position="423"/>
    </location>
</feature>
<dbReference type="OrthoDB" id="5298707at2"/>
<feature type="transmembrane region" description="Helical" evidence="3">
    <location>
        <begin position="318"/>
        <end position="340"/>
    </location>
</feature>
<dbReference type="STRING" id="320778.ABT57_22695"/>
<feature type="compositionally biased region" description="Polar residues" evidence="2">
    <location>
        <begin position="32"/>
        <end position="51"/>
    </location>
</feature>
<feature type="compositionally biased region" description="Low complexity" evidence="2">
    <location>
        <begin position="138"/>
        <end position="173"/>
    </location>
</feature>
<feature type="compositionally biased region" description="Low complexity" evidence="2">
    <location>
        <begin position="835"/>
        <end position="852"/>
    </location>
</feature>
<feature type="compositionally biased region" description="Basic and acidic residues" evidence="2">
    <location>
        <begin position="121"/>
        <end position="136"/>
    </location>
</feature>
<accession>A0A0J1GZM4</accession>
<feature type="region of interest" description="Disordered" evidence="2">
    <location>
        <begin position="941"/>
        <end position="970"/>
    </location>
</feature>
<dbReference type="Proteomes" id="UP000035909">
    <property type="component" value="Unassembled WGS sequence"/>
</dbReference>
<feature type="region of interest" description="Disordered" evidence="2">
    <location>
        <begin position="1180"/>
        <end position="1210"/>
    </location>
</feature>
<dbReference type="PATRIC" id="fig|320778.3.peg.4860"/>
<evidence type="ECO:0008006" key="7">
    <source>
        <dbReference type="Google" id="ProtNLM"/>
    </source>
</evidence>
<protein>
    <recommendedName>
        <fullName evidence="7">LysM domain-containing protein</fullName>
    </recommendedName>
</protein>
<keyword evidence="3" id="KW-0472">Membrane</keyword>
<keyword evidence="4" id="KW-0732">Signal</keyword>
<feature type="compositionally biased region" description="Polar residues" evidence="2">
    <location>
        <begin position="1329"/>
        <end position="1351"/>
    </location>
</feature>
<feature type="compositionally biased region" description="Polar residues" evidence="2">
    <location>
        <begin position="206"/>
        <end position="217"/>
    </location>
</feature>
<dbReference type="PANTHER" id="PTHR48125">
    <property type="entry name" value="LP07818P1"/>
    <property type="match status" value="1"/>
</dbReference>
<dbReference type="NCBIfam" id="TIGR03505">
    <property type="entry name" value="FimV_core"/>
    <property type="match status" value="1"/>
</dbReference>
<dbReference type="InterPro" id="IPR020012">
    <property type="entry name" value="LysM_FimV"/>
</dbReference>
<reference evidence="5 6" key="1">
    <citation type="submission" date="2015-05" db="EMBL/GenBank/DDBJ databases">
        <title>Photobacterium galathea sp. nov.</title>
        <authorList>
            <person name="Machado H."/>
            <person name="Gram L."/>
        </authorList>
    </citation>
    <scope>NUCLEOTIDE SEQUENCE [LARGE SCALE GENOMIC DNA]</scope>
    <source>
        <strain evidence="5 6">DSM 22954</strain>
    </source>
</reference>
<gene>
    <name evidence="5" type="ORF">ABT57_22695</name>
</gene>
<dbReference type="Gene3D" id="1.20.58.2200">
    <property type="match status" value="1"/>
</dbReference>
<dbReference type="NCBIfam" id="TIGR03504">
    <property type="entry name" value="FimV_Cterm"/>
    <property type="match status" value="1"/>
</dbReference>
<feature type="region of interest" description="Disordered" evidence="2">
    <location>
        <begin position="693"/>
        <end position="811"/>
    </location>
</feature>
<feature type="region of interest" description="Disordered" evidence="2">
    <location>
        <begin position="112"/>
        <end position="226"/>
    </location>
</feature>
<feature type="region of interest" description="Disordered" evidence="2">
    <location>
        <begin position="31"/>
        <end position="57"/>
    </location>
</feature>
<feature type="region of interest" description="Disordered" evidence="2">
    <location>
        <begin position="456"/>
        <end position="498"/>
    </location>
</feature>
<dbReference type="RefSeq" id="WP_047887543.1">
    <property type="nucleotide sequence ID" value="NZ_LDOU01000030.1"/>
</dbReference>
<evidence type="ECO:0000256" key="4">
    <source>
        <dbReference type="SAM" id="SignalP"/>
    </source>
</evidence>
<feature type="compositionally biased region" description="Acidic residues" evidence="2">
    <location>
        <begin position="480"/>
        <end position="498"/>
    </location>
</feature>
<keyword evidence="3" id="KW-1133">Transmembrane helix</keyword>
<proteinExistence type="predicted"/>
<evidence type="ECO:0000256" key="3">
    <source>
        <dbReference type="SAM" id="Phobius"/>
    </source>
</evidence>
<feature type="compositionally biased region" description="Acidic residues" evidence="2">
    <location>
        <begin position="391"/>
        <end position="402"/>
    </location>
</feature>
<dbReference type="PANTHER" id="PTHR48125:SF12">
    <property type="entry name" value="AT HOOK TRANSCRIPTION FACTOR FAMILY-RELATED"/>
    <property type="match status" value="1"/>
</dbReference>
<keyword evidence="6" id="KW-1185">Reference proteome</keyword>
<feature type="region of interest" description="Disordered" evidence="2">
    <location>
        <begin position="823"/>
        <end position="865"/>
    </location>
</feature>
<evidence type="ECO:0000256" key="1">
    <source>
        <dbReference type="SAM" id="Coils"/>
    </source>
</evidence>
<feature type="compositionally biased region" description="Basic and acidic residues" evidence="2">
    <location>
        <begin position="1120"/>
        <end position="1130"/>
    </location>
</feature>
<dbReference type="InterPro" id="IPR038440">
    <property type="entry name" value="FimV_C_sf"/>
</dbReference>
<evidence type="ECO:0000313" key="6">
    <source>
        <dbReference type="Proteomes" id="UP000035909"/>
    </source>
</evidence>
<feature type="region of interest" description="Disordered" evidence="2">
    <location>
        <begin position="1115"/>
        <end position="1148"/>
    </location>
</feature>
<dbReference type="EMBL" id="LDOU01000030">
    <property type="protein sequence ID" value="KLV04944.1"/>
    <property type="molecule type" value="Genomic_DNA"/>
</dbReference>
<feature type="compositionally biased region" description="Acidic residues" evidence="2">
    <location>
        <begin position="764"/>
        <end position="779"/>
    </location>
</feature>
<feature type="region of interest" description="Disordered" evidence="2">
    <location>
        <begin position="1313"/>
        <end position="1351"/>
    </location>
</feature>
<evidence type="ECO:0000256" key="2">
    <source>
        <dbReference type="SAM" id="MobiDB-lite"/>
    </source>
</evidence>